<organism evidence="5 6">
    <name type="scientific">Aspergillus calidoustus</name>
    <dbReference type="NCBI Taxonomy" id="454130"/>
    <lineage>
        <taxon>Eukaryota</taxon>
        <taxon>Fungi</taxon>
        <taxon>Dikarya</taxon>
        <taxon>Ascomycota</taxon>
        <taxon>Pezizomycotina</taxon>
        <taxon>Eurotiomycetes</taxon>
        <taxon>Eurotiomycetidae</taxon>
        <taxon>Eurotiales</taxon>
        <taxon>Aspergillaceae</taxon>
        <taxon>Aspergillus</taxon>
        <taxon>Aspergillus subgen. Nidulantes</taxon>
    </lineage>
</organism>
<dbReference type="PANTHER" id="PTHR11552">
    <property type="entry name" value="GLUCOSE-METHANOL-CHOLINE GMC OXIDOREDUCTASE"/>
    <property type="match status" value="1"/>
</dbReference>
<gene>
    <name evidence="5" type="ORF">ASPCAL11858</name>
</gene>
<sequence length="263" mass="28803">MVSINVFSALLLACSVLAKEFDYVVVGGDTTGMPLAIPLAEYWNVALVEAGGRYEKRYPLAKTPGADVLPVGSDPETTSPIDWGFVTEPFPGANGRRLHIARGKCLGGSSALNFMIYQRPTKQSLDMWALSSMDLSYLIENVPPWYQRSVRFTPPTTTKRFENASVLHNADAFVPSGGPLEVTYPNYAQSFSTWLEGGFEEVGIHRAVDFNSGNLEGYQYCSSTIRPSAQHRSSSTSSLLAQPIPTLTVYTDTLAKRVISMMN</sequence>
<proteinExistence type="inferred from homology"/>
<dbReference type="STRING" id="454130.A0A0U5CF38"/>
<feature type="chain" id="PRO_5006855660" description="Glucose-methanol-choline oxidoreductase N-terminal domain-containing protein" evidence="3">
    <location>
        <begin position="19"/>
        <end position="263"/>
    </location>
</feature>
<keyword evidence="2" id="KW-0274">FAD</keyword>
<reference evidence="6" key="1">
    <citation type="journal article" date="2016" name="Genome Announc.">
        <title>Draft genome sequences of fungus Aspergillus calidoustus.</title>
        <authorList>
            <person name="Horn F."/>
            <person name="Linde J."/>
            <person name="Mattern D.J."/>
            <person name="Walther G."/>
            <person name="Guthke R."/>
            <person name="Scherlach K."/>
            <person name="Martin K."/>
            <person name="Brakhage A.A."/>
            <person name="Petzke L."/>
            <person name="Valiante V."/>
        </authorList>
    </citation>
    <scope>NUCLEOTIDE SEQUENCE [LARGE SCALE GENOMIC DNA]</scope>
    <source>
        <strain evidence="6">SF006504</strain>
    </source>
</reference>
<dbReference type="InterPro" id="IPR012132">
    <property type="entry name" value="GMC_OxRdtase"/>
</dbReference>
<dbReference type="Proteomes" id="UP000054771">
    <property type="component" value="Unassembled WGS sequence"/>
</dbReference>
<feature type="domain" description="Glucose-methanol-choline oxidoreductase N-terminal" evidence="4">
    <location>
        <begin position="103"/>
        <end position="126"/>
    </location>
</feature>
<dbReference type="PROSITE" id="PS00623">
    <property type="entry name" value="GMC_OXRED_1"/>
    <property type="match status" value="1"/>
</dbReference>
<evidence type="ECO:0000256" key="3">
    <source>
        <dbReference type="SAM" id="SignalP"/>
    </source>
</evidence>
<dbReference type="Gene3D" id="3.30.560.10">
    <property type="entry name" value="Glucose Oxidase, domain 3"/>
    <property type="match status" value="1"/>
</dbReference>
<dbReference type="AlphaFoldDB" id="A0A0U5CF38"/>
<keyword evidence="2" id="KW-0285">Flavoprotein</keyword>
<dbReference type="InterPro" id="IPR036188">
    <property type="entry name" value="FAD/NAD-bd_sf"/>
</dbReference>
<dbReference type="SUPFAM" id="SSF51905">
    <property type="entry name" value="FAD/NAD(P)-binding domain"/>
    <property type="match status" value="1"/>
</dbReference>
<dbReference type="GO" id="GO:0050660">
    <property type="term" value="F:flavin adenine dinucleotide binding"/>
    <property type="evidence" value="ECO:0007669"/>
    <property type="project" value="InterPro"/>
</dbReference>
<protein>
    <recommendedName>
        <fullName evidence="4">Glucose-methanol-choline oxidoreductase N-terminal domain-containing protein</fullName>
    </recommendedName>
</protein>
<dbReference type="InterPro" id="IPR000172">
    <property type="entry name" value="GMC_OxRdtase_N"/>
</dbReference>
<dbReference type="PANTHER" id="PTHR11552:SF138">
    <property type="entry name" value="DEHYDROGENASE PKFF-RELATED"/>
    <property type="match status" value="1"/>
</dbReference>
<accession>A0A0U5CF38</accession>
<name>A0A0U5CF38_ASPCI</name>
<dbReference type="EMBL" id="CDMC01000012">
    <property type="protein sequence ID" value="CEL08713.1"/>
    <property type="molecule type" value="Genomic_DNA"/>
</dbReference>
<comment type="similarity">
    <text evidence="1 2">Belongs to the GMC oxidoreductase family.</text>
</comment>
<evidence type="ECO:0000313" key="6">
    <source>
        <dbReference type="Proteomes" id="UP000054771"/>
    </source>
</evidence>
<feature type="signal peptide" evidence="3">
    <location>
        <begin position="1"/>
        <end position="18"/>
    </location>
</feature>
<dbReference type="OrthoDB" id="269227at2759"/>
<evidence type="ECO:0000259" key="4">
    <source>
        <dbReference type="PROSITE" id="PS00623"/>
    </source>
</evidence>
<dbReference type="GO" id="GO:0044550">
    <property type="term" value="P:secondary metabolite biosynthetic process"/>
    <property type="evidence" value="ECO:0007669"/>
    <property type="project" value="TreeGrafter"/>
</dbReference>
<dbReference type="Gene3D" id="3.50.50.60">
    <property type="entry name" value="FAD/NAD(P)-binding domain"/>
    <property type="match status" value="1"/>
</dbReference>
<evidence type="ECO:0000256" key="2">
    <source>
        <dbReference type="RuleBase" id="RU003968"/>
    </source>
</evidence>
<dbReference type="GO" id="GO:0016614">
    <property type="term" value="F:oxidoreductase activity, acting on CH-OH group of donors"/>
    <property type="evidence" value="ECO:0007669"/>
    <property type="project" value="InterPro"/>
</dbReference>
<keyword evidence="3" id="KW-0732">Signal</keyword>
<dbReference type="OMA" id="NKPAREY"/>
<dbReference type="Pfam" id="PF00732">
    <property type="entry name" value="GMC_oxred_N"/>
    <property type="match status" value="1"/>
</dbReference>
<keyword evidence="6" id="KW-1185">Reference proteome</keyword>
<evidence type="ECO:0000256" key="1">
    <source>
        <dbReference type="ARBA" id="ARBA00010790"/>
    </source>
</evidence>
<evidence type="ECO:0000313" key="5">
    <source>
        <dbReference type="EMBL" id="CEL08713.1"/>
    </source>
</evidence>